<feature type="domain" description="4Fe-4S His(Cys)3-ligated-type" evidence="15">
    <location>
        <begin position="89"/>
        <end position="128"/>
    </location>
</feature>
<dbReference type="Gene3D" id="3.30.70.20">
    <property type="match status" value="1"/>
</dbReference>
<dbReference type="Gene3D" id="3.40.228.10">
    <property type="entry name" value="Dimethylsulfoxide Reductase, domain 2"/>
    <property type="match status" value="1"/>
</dbReference>
<keyword evidence="4" id="KW-0004">4Fe-4S</keyword>
<evidence type="ECO:0000259" key="14">
    <source>
        <dbReference type="PROSITE" id="PS51085"/>
    </source>
</evidence>
<evidence type="ECO:0000256" key="11">
    <source>
        <dbReference type="ARBA" id="ARBA00023027"/>
    </source>
</evidence>
<comment type="cofactor">
    <cofactor evidence="1">
        <name>[4Fe-4S] cluster</name>
        <dbReference type="ChEBI" id="CHEBI:49883"/>
    </cofactor>
</comment>
<dbReference type="Pfam" id="PF00384">
    <property type="entry name" value="Molybdopterin"/>
    <property type="match status" value="1"/>
</dbReference>
<dbReference type="InterPro" id="IPR006656">
    <property type="entry name" value="Mopterin_OxRdtase"/>
</dbReference>
<comment type="similarity">
    <text evidence="3">Belongs to the complex I 75 kDa subunit family.</text>
</comment>
<dbReference type="GO" id="GO:0046872">
    <property type="term" value="F:metal ion binding"/>
    <property type="evidence" value="ECO:0007669"/>
    <property type="project" value="UniProtKB-KW"/>
</dbReference>
<evidence type="ECO:0000256" key="9">
    <source>
        <dbReference type="ARBA" id="ARBA00023004"/>
    </source>
</evidence>
<sequence length="761" mass="83915">MGVHNSINTGKPITVTIDGKTCKSTFGKTILEIARENDIYIPTMCYLTKVQPIGSCRMCVVEVEGVEGMILSCQEKAVDGAVITTNNSTLFHERQNIMKLYDVNHPLECGVCDKSGECDLQNKTMEFGVDTQEFTARDQHRPVENWGHVSYDPALCIMCEKCVRVSTEITGDEALKVKFGGYGSTIVNVKQEKNYASLGEAAAVCPVGALVGTAFKYTSNAWELTKIPSACPHCGGGCQMYYEVKRDRIYRVTNEFEFSTLCGAGRFGFDYANEGVNKDAAAFNAAVEAFRTADSVVFAPQISNEEAMILQKLKEKYGFKLISHEARAYQKFMAAYSTVTGKHLYNGDLKKVADSQAVIVLGTRINNDAPTLKYHINMASKWQRARVIYMHPMEDSEIQNIVTQFIKYEVGSEEGVAALLAHTLLEGNEDVPKNLCKYLDDLDIGNLSAECNVGEEELDALKKSLLKKRGFSLVVGSDLYAHPRAEQIAKLIALLETYAGFNVICVPPAGNAMGVSLICDLDERAEGKTVGYNVKADFTLSALGDGDLDMPALNQQEGTLTTVDKRVVPMHVALPYGGYVLNDIANALELHAKYTIDYTPMLPLQKGFQEKAFDALDEYFDATGIEHRGYLLVPQSVPVNRTFEEVEEIEAFDGAVVYRCDPVEQFSPFTAKATLLTDEPVLLGSTQFAAAAKLQEGERVVFEIDGVLFERLFKIDTGMKGTIALNPTFDMGLSASLLSSYRFSRLVFRKTNNENIGNNDE</sequence>
<dbReference type="GO" id="GO:0008137">
    <property type="term" value="F:NADH dehydrogenase (ubiquinone) activity"/>
    <property type="evidence" value="ECO:0007669"/>
    <property type="project" value="InterPro"/>
</dbReference>
<dbReference type="SUPFAM" id="SSF54292">
    <property type="entry name" value="2Fe-2S ferredoxin-like"/>
    <property type="match status" value="1"/>
</dbReference>
<evidence type="ECO:0000256" key="3">
    <source>
        <dbReference type="ARBA" id="ARBA00005404"/>
    </source>
</evidence>
<evidence type="ECO:0000256" key="6">
    <source>
        <dbReference type="ARBA" id="ARBA00022719"/>
    </source>
</evidence>
<keyword evidence="11" id="KW-0520">NAD</keyword>
<evidence type="ECO:0000256" key="10">
    <source>
        <dbReference type="ARBA" id="ARBA00023014"/>
    </source>
</evidence>
<keyword evidence="9" id="KW-0408">Iron</keyword>
<keyword evidence="12" id="KW-0472">Membrane</keyword>
<reference evidence="16" key="1">
    <citation type="submission" date="2016-10" db="EMBL/GenBank/DDBJ databases">
        <authorList>
            <person name="de Groot N.N."/>
        </authorList>
    </citation>
    <scope>NUCLEOTIDE SEQUENCE</scope>
</reference>
<dbReference type="AlphaFoldDB" id="A0A1W1EAU8"/>
<dbReference type="Pfam" id="PF13510">
    <property type="entry name" value="Fer2_4"/>
    <property type="match status" value="1"/>
</dbReference>
<dbReference type="Gene3D" id="2.20.25.90">
    <property type="entry name" value="ADC-like domains"/>
    <property type="match status" value="1"/>
</dbReference>
<dbReference type="GO" id="GO:0016491">
    <property type="term" value="F:oxidoreductase activity"/>
    <property type="evidence" value="ECO:0007669"/>
    <property type="project" value="UniProtKB-KW"/>
</dbReference>
<evidence type="ECO:0000256" key="8">
    <source>
        <dbReference type="ARBA" id="ARBA00022967"/>
    </source>
</evidence>
<dbReference type="SMART" id="SM00926">
    <property type="entry name" value="Molybdop_Fe4S4"/>
    <property type="match status" value="1"/>
</dbReference>
<dbReference type="CDD" id="cd00207">
    <property type="entry name" value="fer2"/>
    <property type="match status" value="1"/>
</dbReference>
<dbReference type="GO" id="GO:0051539">
    <property type="term" value="F:4 iron, 4 sulfur cluster binding"/>
    <property type="evidence" value="ECO:0007669"/>
    <property type="project" value="UniProtKB-KW"/>
</dbReference>
<keyword evidence="7" id="KW-0479">Metal-binding</keyword>
<comment type="cofactor">
    <cofactor evidence="13">
        <name>[2Fe-2S] cluster</name>
        <dbReference type="ChEBI" id="CHEBI:190135"/>
    </cofactor>
</comment>
<dbReference type="Pfam" id="PF22117">
    <property type="entry name" value="Fer4_Nqo3"/>
    <property type="match status" value="1"/>
</dbReference>
<dbReference type="GO" id="GO:0042773">
    <property type="term" value="P:ATP synthesis coupled electron transport"/>
    <property type="evidence" value="ECO:0007669"/>
    <property type="project" value="InterPro"/>
</dbReference>
<evidence type="ECO:0000256" key="1">
    <source>
        <dbReference type="ARBA" id="ARBA00001966"/>
    </source>
</evidence>
<evidence type="ECO:0000259" key="15">
    <source>
        <dbReference type="PROSITE" id="PS51839"/>
    </source>
</evidence>
<dbReference type="EMBL" id="FPIB01000026">
    <property type="protein sequence ID" value="SFV90987.1"/>
    <property type="molecule type" value="Genomic_DNA"/>
</dbReference>
<evidence type="ECO:0000256" key="5">
    <source>
        <dbReference type="ARBA" id="ARBA00022714"/>
    </source>
</evidence>
<dbReference type="SMART" id="SM00929">
    <property type="entry name" value="NADH-G_4Fe-4S_3"/>
    <property type="match status" value="1"/>
</dbReference>
<dbReference type="InterPro" id="IPR050123">
    <property type="entry name" value="Prok_molybdopt-oxidoreductase"/>
</dbReference>
<evidence type="ECO:0000313" key="16">
    <source>
        <dbReference type="EMBL" id="SFV90987.1"/>
    </source>
</evidence>
<dbReference type="PANTHER" id="PTHR43105:SF10">
    <property type="entry name" value="NADH-QUINONE OXIDOREDUCTASE SUBUNIT G"/>
    <property type="match status" value="1"/>
</dbReference>
<organism evidence="16">
    <name type="scientific">hydrothermal vent metagenome</name>
    <dbReference type="NCBI Taxonomy" id="652676"/>
    <lineage>
        <taxon>unclassified sequences</taxon>
        <taxon>metagenomes</taxon>
        <taxon>ecological metagenomes</taxon>
    </lineage>
</organism>
<feature type="domain" description="2Fe-2S ferredoxin-type" evidence="14">
    <location>
        <begin position="11"/>
        <end position="89"/>
    </location>
</feature>
<dbReference type="SUPFAM" id="SSF54862">
    <property type="entry name" value="4Fe-4S ferredoxins"/>
    <property type="match status" value="1"/>
</dbReference>
<dbReference type="InterPro" id="IPR001041">
    <property type="entry name" value="2Fe-2S_ferredoxin-type"/>
</dbReference>
<dbReference type="InterPro" id="IPR000283">
    <property type="entry name" value="NADH_UbQ_OxRdtase_75kDa_su_CS"/>
</dbReference>
<protein>
    <submittedName>
        <fullName evidence="16">NADH-ubiquinone oxidoreductase chain G</fullName>
        <ecNumber evidence="16">1.6.5.3</ecNumber>
    </submittedName>
</protein>
<dbReference type="InterPro" id="IPR054351">
    <property type="entry name" value="NADH_UbQ_OxRdtase_ferredoxin"/>
</dbReference>
<keyword evidence="16" id="KW-0830">Ubiquinone</keyword>
<dbReference type="Pfam" id="PF04879">
    <property type="entry name" value="Molybdop_Fe4S4"/>
    <property type="match status" value="1"/>
</dbReference>
<dbReference type="EC" id="1.6.5.3" evidence="16"/>
<dbReference type="PANTHER" id="PTHR43105">
    <property type="entry name" value="RESPIRATORY NITRATE REDUCTASE"/>
    <property type="match status" value="1"/>
</dbReference>
<accession>A0A1W1EAU8</accession>
<comment type="subcellular location">
    <subcellularLocation>
        <location evidence="2">Membrane</location>
    </subcellularLocation>
</comment>
<dbReference type="InterPro" id="IPR036010">
    <property type="entry name" value="2Fe-2S_ferredoxin-like_sf"/>
</dbReference>
<dbReference type="SUPFAM" id="SSF53706">
    <property type="entry name" value="Formate dehydrogenase/DMSO reductase, domains 1-3"/>
    <property type="match status" value="1"/>
</dbReference>
<dbReference type="Pfam" id="PF10588">
    <property type="entry name" value="NADH-G_4Fe-4S_3"/>
    <property type="match status" value="1"/>
</dbReference>
<gene>
    <name evidence="16" type="ORF">MNB_SV-4-541</name>
</gene>
<dbReference type="GO" id="GO:0016020">
    <property type="term" value="C:membrane"/>
    <property type="evidence" value="ECO:0007669"/>
    <property type="project" value="UniProtKB-SubCell"/>
</dbReference>
<keyword evidence="6" id="KW-0874">Quinone</keyword>
<dbReference type="GO" id="GO:0051537">
    <property type="term" value="F:2 iron, 2 sulfur cluster binding"/>
    <property type="evidence" value="ECO:0007669"/>
    <property type="project" value="UniProtKB-KW"/>
</dbReference>
<evidence type="ECO:0000256" key="2">
    <source>
        <dbReference type="ARBA" id="ARBA00004370"/>
    </source>
</evidence>
<dbReference type="PROSITE" id="PS00641">
    <property type="entry name" value="COMPLEX1_75K_1"/>
    <property type="match status" value="1"/>
</dbReference>
<keyword evidence="8" id="KW-1278">Translocase</keyword>
<dbReference type="InterPro" id="IPR019574">
    <property type="entry name" value="NADH_UbQ_OxRdtase_Gsu_4Fe4S-bd"/>
</dbReference>
<evidence type="ECO:0000256" key="4">
    <source>
        <dbReference type="ARBA" id="ARBA00022485"/>
    </source>
</evidence>
<dbReference type="GO" id="GO:0048038">
    <property type="term" value="F:quinone binding"/>
    <property type="evidence" value="ECO:0007669"/>
    <property type="project" value="UniProtKB-KW"/>
</dbReference>
<keyword evidence="10" id="KW-0411">Iron-sulfur</keyword>
<dbReference type="PROSITE" id="PS51839">
    <property type="entry name" value="4FE4S_HC3"/>
    <property type="match status" value="1"/>
</dbReference>
<dbReference type="Gene3D" id="3.10.20.740">
    <property type="match status" value="1"/>
</dbReference>
<dbReference type="PROSITE" id="PS51085">
    <property type="entry name" value="2FE2S_FER_2"/>
    <property type="match status" value="1"/>
</dbReference>
<keyword evidence="16" id="KW-0560">Oxidoreductase</keyword>
<evidence type="ECO:0000256" key="7">
    <source>
        <dbReference type="ARBA" id="ARBA00022723"/>
    </source>
</evidence>
<proteinExistence type="inferred from homology"/>
<dbReference type="FunFam" id="3.10.20.740:FF:000004">
    <property type="entry name" value="NADH-quinone oxidoreductase"/>
    <property type="match status" value="1"/>
</dbReference>
<name>A0A1W1EAU8_9ZZZZ</name>
<dbReference type="InterPro" id="IPR006963">
    <property type="entry name" value="Mopterin_OxRdtase_4Fe-4S_dom"/>
</dbReference>
<evidence type="ECO:0000256" key="13">
    <source>
        <dbReference type="ARBA" id="ARBA00034078"/>
    </source>
</evidence>
<keyword evidence="5" id="KW-0001">2Fe-2S</keyword>
<evidence type="ECO:0000256" key="12">
    <source>
        <dbReference type="ARBA" id="ARBA00023136"/>
    </source>
</evidence>